<keyword evidence="6 9" id="KW-0175">Coiled coil</keyword>
<dbReference type="Gene3D" id="3.30.70.330">
    <property type="match status" value="1"/>
</dbReference>
<evidence type="ECO:0000256" key="8">
    <source>
        <dbReference type="PROSITE-ProRule" id="PRU00723"/>
    </source>
</evidence>
<feature type="compositionally biased region" description="Low complexity" evidence="10">
    <location>
        <begin position="1063"/>
        <end position="1075"/>
    </location>
</feature>
<feature type="zinc finger region" description="C3H1-type" evidence="8">
    <location>
        <begin position="178"/>
        <end position="205"/>
    </location>
</feature>
<protein>
    <recommendedName>
        <fullName evidence="15">RING-type domain-containing protein</fullName>
    </recommendedName>
</protein>
<dbReference type="EMBL" id="ML120412">
    <property type="protein sequence ID" value="RPA96621.1"/>
    <property type="molecule type" value="Genomic_DNA"/>
</dbReference>
<dbReference type="GO" id="GO:0008270">
    <property type="term" value="F:zinc ion binding"/>
    <property type="evidence" value="ECO:0007669"/>
    <property type="project" value="UniProtKB-KW"/>
</dbReference>
<dbReference type="GO" id="GO:0004842">
    <property type="term" value="F:ubiquitin-protein transferase activity"/>
    <property type="evidence" value="ECO:0007669"/>
    <property type="project" value="InterPro"/>
</dbReference>
<dbReference type="FunFam" id="3.30.40.10:FF:000006">
    <property type="entry name" value="CCR4-NOT transcription complex subunit 4"/>
    <property type="match status" value="1"/>
</dbReference>
<feature type="compositionally biased region" description="Gly residues" evidence="10">
    <location>
        <begin position="352"/>
        <end position="361"/>
    </location>
</feature>
<feature type="coiled-coil region" evidence="9">
    <location>
        <begin position="1271"/>
        <end position="1305"/>
    </location>
</feature>
<dbReference type="InterPro" id="IPR001841">
    <property type="entry name" value="Znf_RING"/>
</dbReference>
<evidence type="ECO:0000313" key="13">
    <source>
        <dbReference type="EMBL" id="RPA96621.1"/>
    </source>
</evidence>
<feature type="compositionally biased region" description="Polar residues" evidence="10">
    <location>
        <begin position="370"/>
        <end position="398"/>
    </location>
</feature>
<feature type="compositionally biased region" description="Basic and acidic residues" evidence="10">
    <location>
        <begin position="847"/>
        <end position="860"/>
    </location>
</feature>
<gene>
    <name evidence="13" type="ORF">L873DRAFT_1693773</name>
</gene>
<accession>A0A3N4JIT0</accession>
<feature type="domain" description="C3H1-type" evidence="12">
    <location>
        <begin position="178"/>
        <end position="205"/>
    </location>
</feature>
<evidence type="ECO:0000256" key="4">
    <source>
        <dbReference type="ARBA" id="ARBA00022833"/>
    </source>
</evidence>
<feature type="region of interest" description="Disordered" evidence="10">
    <location>
        <begin position="935"/>
        <end position="1133"/>
    </location>
</feature>
<feature type="compositionally biased region" description="Low complexity" evidence="10">
    <location>
        <begin position="1101"/>
        <end position="1122"/>
    </location>
</feature>
<evidence type="ECO:0000256" key="10">
    <source>
        <dbReference type="SAM" id="MobiDB-lite"/>
    </source>
</evidence>
<dbReference type="SUPFAM" id="SSF57850">
    <property type="entry name" value="RING/U-box"/>
    <property type="match status" value="1"/>
</dbReference>
<feature type="compositionally biased region" description="Gly residues" evidence="10">
    <location>
        <begin position="686"/>
        <end position="695"/>
    </location>
</feature>
<evidence type="ECO:0000259" key="12">
    <source>
        <dbReference type="PROSITE" id="PS50103"/>
    </source>
</evidence>
<sequence>MSRVQQDTFIDDTEEFCPLCVEEFDIQDRNFRPCPCGYQICQFCYNNIKNNLNNLCPACRRPYDEKTIEWKVITAEEIRADQNKKNRQLSEKRKLEAQKREIDALNRKHLSGLRVIQKNLVYVTGLNPRIPEEDLLQTLRGKSYFGQYGKIIKIVDAEVCIDAVDGSQNGDRTLRATYGTTKYCSAYLRNEACPNRNCMFLHEPGEEADSYDRQQMSTFTVRQQEGAPSQALPPQHQSSVAAATPTHQVHPPPTQQQSAQMARVGSHQGGSSSMGDNGESSALPSTANWAKNPPTPAIRSVAPIIQPQGSAILSKGSTPSPRSVPAAPMIQTQSQESGKSGSSLGKAPASTGSGGSSGPGPVGKPPSGLVANNQTSEASSPSTQDPTAKTLRSPTKPSQPDLPIQVQEHLKRLENCVRAVSNPKFRFVFSTEGMTEEDIADLEKMPPMFDRHGGRRRRENAERLRAQQQQQQHEEAENDIPQPQPPVGTMAAAPGLVPLNMTGRGNTPSQRDLLKEVVPNHPQQQLLGTFQQQENLQHQQAMRVLTPGGILHPQQQQQQQQQPQQQQIQQSFSPFGAMGNPQQQQQQAHGGSLHTRQTSRYNFANDNPATASTSVNPRGNIAHMTEQLRMMPQQAQQQQQLHNQQQLAAQFYGAGGAPGLSGGMLGGTVQQPPPGLKSAPTPPAPGMGGIPMGGLHGLSGQFSGLGLGGHHNKSESSDALLRELMRGNGAGALGNPGLGGRAGDGKRMHVDSYWGGGSAKPNPVGDLADPSILQQPQQQMQHHQGGIQTSQQGSGVTAQERKLTPGMVDEDEFPALAPSTKENVVALPPIASTLKSKKPPPGPIGAKKKDETLEATKPEPTRSVQTKGKPVLPSVNTAAAANSSGPRAISPAIVTPSAVSYEGTTPISPAPPTAANIVKQGPRMIRILSSSSNMTSPAIKTPIGGGIGIGESDTASNGGSSRPVSPPPNYQQASKKLKTKSAMKKERIAAARKEAEEKERERERLERGTVTQAPVVGRMKKKGRKKGTTAGAGDSVAGGDYADEEKEEEKEAEASNTAVSEAVVTPVTVSLPSPVKESNTVTNIPSPTKARTPTPVPTPAPTSAAIPAHTPSSTPNAPTAPAVEQEENQQSSKTAAQLLAELQATTGIKFSELDMFKPLTTLKWEHYITSEEIQLIKAAVAENNTSQPILTVEPGCNPYQYPIRGGGLVNISLATTPTGFQMMGLSAAQQERYTRLEERQTRAKAWQKWTVESLDFDECDKEVGNGGDASVEELEKTVYASRKEAEGIEKKLEKLLKRNKKLVGLS</sequence>
<keyword evidence="4 8" id="KW-0862">Zinc</keyword>
<proteinExistence type="predicted"/>
<keyword evidence="2 8" id="KW-0479">Metal-binding</keyword>
<feature type="compositionally biased region" description="Polar residues" evidence="10">
    <location>
        <begin position="953"/>
        <end position="963"/>
    </location>
</feature>
<feature type="domain" description="RING-type" evidence="11">
    <location>
        <begin position="17"/>
        <end position="60"/>
    </location>
</feature>
<evidence type="ECO:0008006" key="15">
    <source>
        <dbReference type="Google" id="ProtNLM"/>
    </source>
</evidence>
<feature type="compositionally biased region" description="Low complexity" evidence="10">
    <location>
        <begin position="774"/>
        <end position="795"/>
    </location>
</feature>
<evidence type="ECO:0000313" key="14">
    <source>
        <dbReference type="Proteomes" id="UP000276215"/>
    </source>
</evidence>
<dbReference type="InterPro" id="IPR039780">
    <property type="entry name" value="Mot2"/>
</dbReference>
<dbReference type="GO" id="GO:0030014">
    <property type="term" value="C:CCR4-NOT complex"/>
    <property type="evidence" value="ECO:0007669"/>
    <property type="project" value="InterPro"/>
</dbReference>
<dbReference type="GO" id="GO:0003723">
    <property type="term" value="F:RNA binding"/>
    <property type="evidence" value="ECO:0007669"/>
    <property type="project" value="UniProtKB-KW"/>
</dbReference>
<comment type="subcellular location">
    <subcellularLocation>
        <location evidence="1">Nucleus</location>
    </subcellularLocation>
</comment>
<feature type="region of interest" description="Disordered" evidence="10">
    <location>
        <begin position="446"/>
        <end position="486"/>
    </location>
</feature>
<feature type="region of interest" description="Disordered" evidence="10">
    <location>
        <begin position="221"/>
        <end position="295"/>
    </location>
</feature>
<feature type="region of interest" description="Disordered" evidence="10">
    <location>
        <begin position="552"/>
        <end position="594"/>
    </location>
</feature>
<feature type="compositionally biased region" description="Polar residues" evidence="10">
    <location>
        <begin position="269"/>
        <end position="289"/>
    </location>
</feature>
<keyword evidence="3 8" id="KW-0863">Zinc-finger</keyword>
<evidence type="ECO:0000259" key="11">
    <source>
        <dbReference type="PROSITE" id="PS50089"/>
    </source>
</evidence>
<feature type="region of interest" description="Disordered" evidence="10">
    <location>
        <begin position="662"/>
        <end position="695"/>
    </location>
</feature>
<evidence type="ECO:0000256" key="3">
    <source>
        <dbReference type="ARBA" id="ARBA00022771"/>
    </source>
</evidence>
<keyword evidence="7" id="KW-0539">Nucleus</keyword>
<dbReference type="OrthoDB" id="1923159at2759"/>
<dbReference type="SUPFAM" id="SSF54928">
    <property type="entry name" value="RNA-binding domain, RBD"/>
    <property type="match status" value="1"/>
</dbReference>
<dbReference type="CDD" id="cd16618">
    <property type="entry name" value="mRING-HC-C4C4_CNOT4"/>
    <property type="match status" value="1"/>
</dbReference>
<feature type="region of interest" description="Disordered" evidence="10">
    <location>
        <begin position="830"/>
        <end position="889"/>
    </location>
</feature>
<feature type="compositionally biased region" description="Low complexity" evidence="10">
    <location>
        <begin position="553"/>
        <end position="570"/>
    </location>
</feature>
<dbReference type="InterPro" id="IPR035979">
    <property type="entry name" value="RBD_domain_sf"/>
</dbReference>
<feature type="region of interest" description="Disordered" evidence="10">
    <location>
        <begin position="754"/>
        <end position="799"/>
    </location>
</feature>
<feature type="compositionally biased region" description="Pro residues" evidence="10">
    <location>
        <begin position="671"/>
        <end position="685"/>
    </location>
</feature>
<dbReference type="InterPro" id="IPR000571">
    <property type="entry name" value="Znf_CCCH"/>
</dbReference>
<feature type="compositionally biased region" description="Basic and acidic residues" evidence="10">
    <location>
        <begin position="983"/>
        <end position="1007"/>
    </location>
</feature>
<dbReference type="PANTHER" id="PTHR12603">
    <property type="entry name" value="CCR4-NOT TRANSCRIPTION COMPLEX RELATED"/>
    <property type="match status" value="1"/>
</dbReference>
<feature type="compositionally biased region" description="Polar residues" evidence="10">
    <location>
        <begin position="311"/>
        <end position="321"/>
    </location>
</feature>
<dbReference type="GO" id="GO:0005634">
    <property type="term" value="C:nucleus"/>
    <property type="evidence" value="ECO:0007669"/>
    <property type="project" value="UniProtKB-SubCell"/>
</dbReference>
<dbReference type="InterPro" id="IPR039515">
    <property type="entry name" value="NOT4_mRING-HC-C4C4"/>
</dbReference>
<dbReference type="Gene3D" id="3.30.40.10">
    <property type="entry name" value="Zinc/RING finger domain, C3HC4 (zinc finger)"/>
    <property type="match status" value="1"/>
</dbReference>
<dbReference type="PROSITE" id="PS50103">
    <property type="entry name" value="ZF_C3H1"/>
    <property type="match status" value="1"/>
</dbReference>
<evidence type="ECO:0000256" key="9">
    <source>
        <dbReference type="SAM" id="Coils"/>
    </source>
</evidence>
<feature type="compositionally biased region" description="Acidic residues" evidence="10">
    <location>
        <begin position="1041"/>
        <end position="1051"/>
    </location>
</feature>
<organism evidence="13 14">
    <name type="scientific">Choiromyces venosus 120613-1</name>
    <dbReference type="NCBI Taxonomy" id="1336337"/>
    <lineage>
        <taxon>Eukaryota</taxon>
        <taxon>Fungi</taxon>
        <taxon>Dikarya</taxon>
        <taxon>Ascomycota</taxon>
        <taxon>Pezizomycotina</taxon>
        <taxon>Pezizomycetes</taxon>
        <taxon>Pezizales</taxon>
        <taxon>Tuberaceae</taxon>
        <taxon>Choiromyces</taxon>
    </lineage>
</organism>
<keyword evidence="5" id="KW-0694">RNA-binding</keyword>
<feature type="region of interest" description="Disordered" evidence="10">
    <location>
        <begin position="311"/>
        <end position="402"/>
    </location>
</feature>
<evidence type="ECO:0000256" key="5">
    <source>
        <dbReference type="ARBA" id="ARBA00022884"/>
    </source>
</evidence>
<feature type="compositionally biased region" description="Polar residues" evidence="10">
    <location>
        <begin position="330"/>
        <end position="343"/>
    </location>
</feature>
<dbReference type="PANTHER" id="PTHR12603:SF0">
    <property type="entry name" value="CCR4-NOT TRANSCRIPTION COMPLEX SUBUNIT 4"/>
    <property type="match status" value="1"/>
</dbReference>
<dbReference type="Pfam" id="PF14570">
    <property type="entry name" value="zf-RING_4"/>
    <property type="match status" value="1"/>
</dbReference>
<evidence type="ECO:0000256" key="1">
    <source>
        <dbReference type="ARBA" id="ARBA00004123"/>
    </source>
</evidence>
<evidence type="ECO:0000256" key="2">
    <source>
        <dbReference type="ARBA" id="ARBA00022723"/>
    </source>
</evidence>
<dbReference type="Proteomes" id="UP000276215">
    <property type="component" value="Unassembled WGS sequence"/>
</dbReference>
<name>A0A3N4JIT0_9PEZI</name>
<feature type="compositionally biased region" description="Polar residues" evidence="10">
    <location>
        <begin position="874"/>
        <end position="885"/>
    </location>
</feature>
<reference evidence="13 14" key="1">
    <citation type="journal article" date="2018" name="Nat. Ecol. Evol.">
        <title>Pezizomycetes genomes reveal the molecular basis of ectomycorrhizal truffle lifestyle.</title>
        <authorList>
            <person name="Murat C."/>
            <person name="Payen T."/>
            <person name="Noel B."/>
            <person name="Kuo A."/>
            <person name="Morin E."/>
            <person name="Chen J."/>
            <person name="Kohler A."/>
            <person name="Krizsan K."/>
            <person name="Balestrini R."/>
            <person name="Da Silva C."/>
            <person name="Montanini B."/>
            <person name="Hainaut M."/>
            <person name="Levati E."/>
            <person name="Barry K.W."/>
            <person name="Belfiori B."/>
            <person name="Cichocki N."/>
            <person name="Clum A."/>
            <person name="Dockter R.B."/>
            <person name="Fauchery L."/>
            <person name="Guy J."/>
            <person name="Iotti M."/>
            <person name="Le Tacon F."/>
            <person name="Lindquist E.A."/>
            <person name="Lipzen A."/>
            <person name="Malagnac F."/>
            <person name="Mello A."/>
            <person name="Molinier V."/>
            <person name="Miyauchi S."/>
            <person name="Poulain J."/>
            <person name="Riccioni C."/>
            <person name="Rubini A."/>
            <person name="Sitrit Y."/>
            <person name="Splivallo R."/>
            <person name="Traeger S."/>
            <person name="Wang M."/>
            <person name="Zifcakova L."/>
            <person name="Wipf D."/>
            <person name="Zambonelli A."/>
            <person name="Paolocci F."/>
            <person name="Nowrousian M."/>
            <person name="Ottonello S."/>
            <person name="Baldrian P."/>
            <person name="Spatafora J.W."/>
            <person name="Henrissat B."/>
            <person name="Nagy L.G."/>
            <person name="Aury J.M."/>
            <person name="Wincker P."/>
            <person name="Grigoriev I.V."/>
            <person name="Bonfante P."/>
            <person name="Martin F.M."/>
        </authorList>
    </citation>
    <scope>NUCLEOTIDE SEQUENCE [LARGE SCALE GENOMIC DNA]</scope>
    <source>
        <strain evidence="13 14">120613-1</strain>
    </source>
</reference>
<feature type="compositionally biased region" description="Basic residues" evidence="10">
    <location>
        <begin position="1018"/>
        <end position="1027"/>
    </location>
</feature>
<dbReference type="STRING" id="1336337.A0A3N4JIT0"/>
<feature type="compositionally biased region" description="Polar residues" evidence="10">
    <location>
        <begin position="1076"/>
        <end position="1086"/>
    </location>
</feature>
<evidence type="ECO:0000256" key="6">
    <source>
        <dbReference type="ARBA" id="ARBA00023054"/>
    </source>
</evidence>
<feature type="coiled-coil region" evidence="9">
    <location>
        <begin position="78"/>
        <end position="108"/>
    </location>
</feature>
<evidence type="ECO:0000256" key="7">
    <source>
        <dbReference type="ARBA" id="ARBA00023242"/>
    </source>
</evidence>
<keyword evidence="14" id="KW-1185">Reference proteome</keyword>
<dbReference type="PROSITE" id="PS50089">
    <property type="entry name" value="ZF_RING_2"/>
    <property type="match status" value="1"/>
</dbReference>
<dbReference type="InterPro" id="IPR013083">
    <property type="entry name" value="Znf_RING/FYVE/PHD"/>
</dbReference>
<dbReference type="InterPro" id="IPR012677">
    <property type="entry name" value="Nucleotide-bd_a/b_plait_sf"/>
</dbReference>
<dbReference type="GO" id="GO:0016567">
    <property type="term" value="P:protein ubiquitination"/>
    <property type="evidence" value="ECO:0007669"/>
    <property type="project" value="TreeGrafter"/>
</dbReference>